<evidence type="ECO:0000313" key="3">
    <source>
        <dbReference type="Proteomes" id="UP000728032"/>
    </source>
</evidence>
<proteinExistence type="predicted"/>
<protein>
    <submittedName>
        <fullName evidence="2">Uncharacterized protein</fullName>
    </submittedName>
</protein>
<keyword evidence="3" id="KW-1185">Reference proteome</keyword>
<name>A0A7R9QZL8_9ACAR</name>
<reference evidence="2" key="1">
    <citation type="submission" date="2020-11" db="EMBL/GenBank/DDBJ databases">
        <authorList>
            <person name="Tran Van P."/>
        </authorList>
    </citation>
    <scope>NUCLEOTIDE SEQUENCE</scope>
</reference>
<organism evidence="2">
    <name type="scientific">Oppiella nova</name>
    <dbReference type="NCBI Taxonomy" id="334625"/>
    <lineage>
        <taxon>Eukaryota</taxon>
        <taxon>Metazoa</taxon>
        <taxon>Ecdysozoa</taxon>
        <taxon>Arthropoda</taxon>
        <taxon>Chelicerata</taxon>
        <taxon>Arachnida</taxon>
        <taxon>Acari</taxon>
        <taxon>Acariformes</taxon>
        <taxon>Sarcoptiformes</taxon>
        <taxon>Oribatida</taxon>
        <taxon>Brachypylina</taxon>
        <taxon>Oppioidea</taxon>
        <taxon>Oppiidae</taxon>
        <taxon>Oppiella</taxon>
    </lineage>
</organism>
<gene>
    <name evidence="2" type="ORF">ONB1V03_LOCUS20931</name>
</gene>
<dbReference type="Proteomes" id="UP000728032">
    <property type="component" value="Unassembled WGS sequence"/>
</dbReference>
<dbReference type="EMBL" id="CAJPVJ010037903">
    <property type="protein sequence ID" value="CAG2181510.1"/>
    <property type="molecule type" value="Genomic_DNA"/>
</dbReference>
<dbReference type="EMBL" id="OC952728">
    <property type="protein sequence ID" value="CAD7664373.1"/>
    <property type="molecule type" value="Genomic_DNA"/>
</dbReference>
<feature type="region of interest" description="Disordered" evidence="1">
    <location>
        <begin position="40"/>
        <end position="60"/>
    </location>
</feature>
<feature type="non-terminal residue" evidence="2">
    <location>
        <position position="60"/>
    </location>
</feature>
<evidence type="ECO:0000313" key="2">
    <source>
        <dbReference type="EMBL" id="CAD7664373.1"/>
    </source>
</evidence>
<dbReference type="AlphaFoldDB" id="A0A7R9QZL8"/>
<sequence>KKILDDSRFLIGVTPNVIPRKEKDTVYIEEDSSVTDTGAQMPVVSINPSPDKHLSYQQKC</sequence>
<accession>A0A7R9QZL8</accession>
<evidence type="ECO:0000256" key="1">
    <source>
        <dbReference type="SAM" id="MobiDB-lite"/>
    </source>
</evidence>